<dbReference type="EMBL" id="FOAB01000002">
    <property type="protein sequence ID" value="SEK74843.1"/>
    <property type="molecule type" value="Genomic_DNA"/>
</dbReference>
<dbReference type="Proteomes" id="UP000198521">
    <property type="component" value="Unassembled WGS sequence"/>
</dbReference>
<dbReference type="RefSeq" id="WP_091406324.1">
    <property type="nucleotide sequence ID" value="NZ_FOAB01000002.1"/>
</dbReference>
<evidence type="ECO:0000256" key="1">
    <source>
        <dbReference type="SAM" id="SignalP"/>
    </source>
</evidence>
<feature type="chain" id="PRO_5011651336" evidence="1">
    <location>
        <begin position="27"/>
        <end position="181"/>
    </location>
</feature>
<reference evidence="2 3" key="1">
    <citation type="submission" date="2016-10" db="EMBL/GenBank/DDBJ databases">
        <authorList>
            <person name="de Groot N.N."/>
        </authorList>
    </citation>
    <scope>NUCLEOTIDE SEQUENCE [LARGE SCALE GENOMIC DNA]</scope>
    <source>
        <strain evidence="2 3">DSM 25232</strain>
    </source>
</reference>
<dbReference type="PROSITE" id="PS51257">
    <property type="entry name" value="PROKAR_LIPOPROTEIN"/>
    <property type="match status" value="1"/>
</dbReference>
<sequence>MKTNSIKNIKNIVLAIAILFFISCETDIPETDTTTPTFSFNISGDGFNRTFTQDDDFSSIQLNLRTDTTYDFIFSGADTGGVDRISWQYPHDYIEFSEEIPVPWETTTLTFLSSSIYWDGDPTNPTTGNILTGKLVTNGDSISISFSFVVKDFGGLDGASNTIEESMTIYIDNQNTEVISL</sequence>
<proteinExistence type="predicted"/>
<evidence type="ECO:0000313" key="3">
    <source>
        <dbReference type="Proteomes" id="UP000198521"/>
    </source>
</evidence>
<dbReference type="AlphaFoldDB" id="A0A1H7JJS7"/>
<dbReference type="STRING" id="1038014.SAMN04487910_1015"/>
<gene>
    <name evidence="2" type="ORF">SAMN04487910_1015</name>
</gene>
<name>A0A1H7JJS7_AQUAM</name>
<evidence type="ECO:0000313" key="2">
    <source>
        <dbReference type="EMBL" id="SEK74843.1"/>
    </source>
</evidence>
<feature type="signal peptide" evidence="1">
    <location>
        <begin position="1"/>
        <end position="26"/>
    </location>
</feature>
<dbReference type="OrthoDB" id="1447968at2"/>
<protein>
    <submittedName>
        <fullName evidence="2">Uncharacterized protein</fullName>
    </submittedName>
</protein>
<accession>A0A1H7JJS7</accession>
<keyword evidence="3" id="KW-1185">Reference proteome</keyword>
<keyword evidence="1" id="KW-0732">Signal</keyword>
<organism evidence="2 3">
    <name type="scientific">Aquimarina amphilecti</name>
    <dbReference type="NCBI Taxonomy" id="1038014"/>
    <lineage>
        <taxon>Bacteria</taxon>
        <taxon>Pseudomonadati</taxon>
        <taxon>Bacteroidota</taxon>
        <taxon>Flavobacteriia</taxon>
        <taxon>Flavobacteriales</taxon>
        <taxon>Flavobacteriaceae</taxon>
        <taxon>Aquimarina</taxon>
    </lineage>
</organism>